<feature type="domain" description="Cyclic nucleotide-binding" evidence="2">
    <location>
        <begin position="63"/>
        <end position="196"/>
    </location>
</feature>
<dbReference type="InterPro" id="IPR014710">
    <property type="entry name" value="RmlC-like_jellyroll"/>
</dbReference>
<dbReference type="PANTHER" id="PTHR11635">
    <property type="entry name" value="CAMP-DEPENDENT PROTEIN KINASE REGULATORY CHAIN"/>
    <property type="match status" value="1"/>
</dbReference>
<dbReference type="PRINTS" id="PR00103">
    <property type="entry name" value="CAMPKINASE"/>
</dbReference>
<dbReference type="GO" id="GO:0004862">
    <property type="term" value="F:cAMP-dependent protein kinase inhibitor activity"/>
    <property type="evidence" value="ECO:0007669"/>
    <property type="project" value="TreeGrafter"/>
</dbReference>
<dbReference type="CDD" id="cd00038">
    <property type="entry name" value="CAP_ED"/>
    <property type="match status" value="2"/>
</dbReference>
<dbReference type="GO" id="GO:0005829">
    <property type="term" value="C:cytosol"/>
    <property type="evidence" value="ECO:0007669"/>
    <property type="project" value="TreeGrafter"/>
</dbReference>
<name>A0AAV4LTK3_BABCB</name>
<dbReference type="AlphaFoldDB" id="A0AAV4LTK3"/>
<evidence type="ECO:0000259" key="2">
    <source>
        <dbReference type="PROSITE" id="PS50042"/>
    </source>
</evidence>
<dbReference type="Proteomes" id="UP001497744">
    <property type="component" value="Unassembled WGS sequence"/>
</dbReference>
<gene>
    <name evidence="3" type="ORF">BcabD6B2_26060</name>
</gene>
<dbReference type="EMBL" id="BPLF01000002">
    <property type="protein sequence ID" value="GIX63171.1"/>
    <property type="molecule type" value="Genomic_DNA"/>
</dbReference>
<sequence length="773" mass="86247">MSDTELDSREQQAIKFAQARNRLSVSAEVFGAHNNPDLFVAPVHPKTPEQAERIKNSVLKCFLFSSVDPKDVDVLVGAFESNDVSAGTVVIQQGDYGDKLYLVEDGTAEFSKKSVRVKCRFFHCIQAVDGGVQKLGEIGQGGCFGELALMYNAPRACSVVALTDMKLWSLDRSTFNHIVRTAVINKREKYDKLLHSVALLSKLDPYDRCRLADALTEKTFVDEDIIVEGDNGTSLFMIMEGNAEAYCQGKLVKTYAEGTVMRTVLSTHPQTPRASTVKAKGKCVVVELERDSCVNLLGPMEERMRNNLKEYQRVLASLNIQNKNLESLRERPGLLLQALLALLLLELGEVHFGLRLGLGVRRLLRRLVGVGLSVGLREHSVLPVLAADVVVDVVEEVLHVERFRRAVQNLLRARGRAGLADVVRVEADGAADLQQPLVEDALRLTLRGLLRLRGGGRLRVRQLLLGRDELLDVVRLLQQHGEDGQLQQHQDGVELVGDAPLQRGEPREDAPLVEGEDHHQLQRDALGEAVGLLEPGVLLRRHVEEPKRVQRQVHAGVDDHPVEDGHDQQLLDAHETEHHRQQRQDRPDERVLHRAHAAPLDEPDVERDVVVQRPRLDAPQGPDVPQHRRVARDDLSALALSSAVLHHQAEERVDQQALPDVPQHLEDVAHPRQQVKHEGEPAIYGHEDEDPHDVQLQAVVVVVDQVLEQHVRRHGQAHQQRGPHQRQAVVRVDEAIQRHPCDGSVLICRFVTPTLRHTLVLIPHTLCAIGGDV</sequence>
<comment type="caution">
    <text evidence="3">The sequence shown here is derived from an EMBL/GenBank/DDBJ whole genome shotgun (WGS) entry which is preliminary data.</text>
</comment>
<dbReference type="Gene3D" id="2.60.120.10">
    <property type="entry name" value="Jelly Rolls"/>
    <property type="match status" value="2"/>
</dbReference>
<dbReference type="InterPro" id="IPR000595">
    <property type="entry name" value="cNMP-bd_dom"/>
</dbReference>
<protein>
    <submittedName>
        <fullName evidence="3">cAMP-dependent protein kinase regulatory subunit</fullName>
    </submittedName>
</protein>
<dbReference type="GeneID" id="94194652"/>
<reference evidence="3 4" key="1">
    <citation type="submission" date="2021-06" db="EMBL/GenBank/DDBJ databases">
        <title>Genome sequence of Babesia caballi.</title>
        <authorList>
            <person name="Yamagishi J."/>
            <person name="Kidaka T."/>
            <person name="Ochi A."/>
        </authorList>
    </citation>
    <scope>NUCLEOTIDE SEQUENCE [LARGE SCALE GENOMIC DNA]</scope>
    <source>
        <strain evidence="3">USDA-D6B2</strain>
    </source>
</reference>
<accession>A0AAV4LTK3</accession>
<dbReference type="SMART" id="SM00100">
    <property type="entry name" value="cNMP"/>
    <property type="match status" value="2"/>
</dbReference>
<dbReference type="InterPro" id="IPR018488">
    <property type="entry name" value="cNMP-bd_CS"/>
</dbReference>
<dbReference type="GO" id="GO:0034236">
    <property type="term" value="F:protein kinase A catalytic subunit binding"/>
    <property type="evidence" value="ECO:0007669"/>
    <property type="project" value="TreeGrafter"/>
</dbReference>
<dbReference type="SUPFAM" id="SSF51206">
    <property type="entry name" value="cAMP-binding domain-like"/>
    <property type="match status" value="2"/>
</dbReference>
<dbReference type="PROSITE" id="PS00888">
    <property type="entry name" value="CNMP_BINDING_1"/>
    <property type="match status" value="2"/>
</dbReference>
<evidence type="ECO:0000313" key="3">
    <source>
        <dbReference type="EMBL" id="GIX63171.1"/>
    </source>
</evidence>
<dbReference type="Pfam" id="PF00027">
    <property type="entry name" value="cNMP_binding"/>
    <property type="match status" value="1"/>
</dbReference>
<organism evidence="3 4">
    <name type="scientific">Babesia caballi</name>
    <dbReference type="NCBI Taxonomy" id="5871"/>
    <lineage>
        <taxon>Eukaryota</taxon>
        <taxon>Sar</taxon>
        <taxon>Alveolata</taxon>
        <taxon>Apicomplexa</taxon>
        <taxon>Aconoidasida</taxon>
        <taxon>Piroplasmida</taxon>
        <taxon>Babesiidae</taxon>
        <taxon>Babesia</taxon>
    </lineage>
</organism>
<proteinExistence type="predicted"/>
<dbReference type="PROSITE" id="PS50042">
    <property type="entry name" value="CNMP_BINDING_3"/>
    <property type="match status" value="2"/>
</dbReference>
<evidence type="ECO:0000313" key="4">
    <source>
        <dbReference type="Proteomes" id="UP001497744"/>
    </source>
</evidence>
<dbReference type="PANTHER" id="PTHR11635:SF152">
    <property type="entry name" value="CAMP-DEPENDENT PROTEIN KINASE TYPE I REGULATORY SUBUNIT-RELATED"/>
    <property type="match status" value="1"/>
</dbReference>
<feature type="coiled-coil region" evidence="1">
    <location>
        <begin position="301"/>
        <end position="331"/>
    </location>
</feature>
<evidence type="ECO:0000256" key="1">
    <source>
        <dbReference type="SAM" id="Coils"/>
    </source>
</evidence>
<dbReference type="GO" id="GO:0030552">
    <property type="term" value="F:cAMP binding"/>
    <property type="evidence" value="ECO:0007669"/>
    <property type="project" value="TreeGrafter"/>
</dbReference>
<dbReference type="InterPro" id="IPR050503">
    <property type="entry name" value="cAMP-dep_PK_reg_su-like"/>
</dbReference>
<dbReference type="InterPro" id="IPR018490">
    <property type="entry name" value="cNMP-bd_dom_sf"/>
</dbReference>
<keyword evidence="4" id="KW-1185">Reference proteome</keyword>
<dbReference type="GO" id="GO:0005952">
    <property type="term" value="C:cAMP-dependent protein kinase complex"/>
    <property type="evidence" value="ECO:0007669"/>
    <property type="project" value="InterPro"/>
</dbReference>
<keyword evidence="1" id="KW-0175">Coiled coil</keyword>
<feature type="domain" description="Cyclic nucleotide-binding" evidence="2">
    <location>
        <begin position="199"/>
        <end position="314"/>
    </location>
</feature>
<dbReference type="RefSeq" id="XP_067715240.1">
    <property type="nucleotide sequence ID" value="XM_067859139.1"/>
</dbReference>